<proteinExistence type="predicted"/>
<dbReference type="AlphaFoldDB" id="A0A0B2UJV5"/>
<gene>
    <name evidence="1" type="ORF">M896_080510</name>
</gene>
<dbReference type="VEuPathDB" id="MicrosporidiaDB:M896_080510"/>
<sequence>MKKDNKTGCANLSIDDLLTSLHLSRIDISDQSGEDTSDDEIIEYIPQSAHNSHTPQFIQNTGISREFNINRFIEEREYTISRGTLPFSMIEAVGAKKRSENNTTTLNHNLIIRRGMYDYGFTKQDIDKYRIRRKKRTKAVCPNWEDIPEHRENEPTRVSVRSIRLSKKQKTLN</sequence>
<accession>A0A0B2UJV5</accession>
<dbReference type="HOGENOM" id="CLU_1602700_0_0_1"/>
<dbReference type="GeneID" id="26262091"/>
<dbReference type="Proteomes" id="UP000031056">
    <property type="component" value="Unassembled WGS sequence"/>
</dbReference>
<keyword evidence="2" id="KW-1185">Reference proteome</keyword>
<evidence type="ECO:0000313" key="2">
    <source>
        <dbReference type="Proteomes" id="UP000031056"/>
    </source>
</evidence>
<evidence type="ECO:0000313" key="1">
    <source>
        <dbReference type="EMBL" id="KHN69317.1"/>
    </source>
</evidence>
<reference evidence="1 2" key="1">
    <citation type="journal article" date="2014" name="MBio">
        <title>The Ordospora colligata genome; evolution of extreme reduction in microsporidia and host-to-parasite horizontal gene transfer.</title>
        <authorList>
            <person name="Pombert J.-F."/>
            <person name="Haag K.L."/>
            <person name="Beidas S."/>
            <person name="Ebert D."/>
            <person name="Keeling P.J."/>
        </authorList>
    </citation>
    <scope>NUCLEOTIDE SEQUENCE [LARGE SCALE GENOMIC DNA]</scope>
    <source>
        <strain evidence="1 2">OC4</strain>
    </source>
</reference>
<organism evidence="1 2">
    <name type="scientific">Ordospora colligata OC4</name>
    <dbReference type="NCBI Taxonomy" id="1354746"/>
    <lineage>
        <taxon>Eukaryota</taxon>
        <taxon>Fungi</taxon>
        <taxon>Fungi incertae sedis</taxon>
        <taxon>Microsporidia</taxon>
        <taxon>Ordosporidae</taxon>
        <taxon>Ordospora</taxon>
    </lineage>
</organism>
<dbReference type="InParanoid" id="A0A0B2UJV5"/>
<dbReference type="OrthoDB" id="2192700at2759"/>
<name>A0A0B2UJV5_9MICR</name>
<comment type="caution">
    <text evidence="1">The sequence shown here is derived from an EMBL/GenBank/DDBJ whole genome shotgun (WGS) entry which is preliminary data.</text>
</comment>
<dbReference type="EMBL" id="JOKQ01000008">
    <property type="protein sequence ID" value="KHN69317.1"/>
    <property type="molecule type" value="Genomic_DNA"/>
</dbReference>
<protein>
    <submittedName>
        <fullName evidence="1">Uncharacterized protein</fullName>
    </submittedName>
</protein>
<dbReference type="RefSeq" id="XP_014563359.1">
    <property type="nucleotide sequence ID" value="XM_014707873.1"/>
</dbReference>